<dbReference type="VEuPathDB" id="MicrosporidiaDB:A0H76_2151"/>
<accession>A0A1X0Q8Z6</accession>
<protein>
    <submittedName>
        <fullName evidence="1">Uncharacterized protein</fullName>
    </submittedName>
</protein>
<name>A0A1X0Q8Z6_9MICR</name>
<dbReference type="OrthoDB" id="2195482at2759"/>
<gene>
    <name evidence="1" type="ORF">HERIO_1806</name>
</gene>
<evidence type="ECO:0000313" key="2">
    <source>
        <dbReference type="Proteomes" id="UP000192356"/>
    </source>
</evidence>
<proteinExistence type="predicted"/>
<dbReference type="Proteomes" id="UP000192356">
    <property type="component" value="Unassembled WGS sequence"/>
</dbReference>
<organism evidence="1 2">
    <name type="scientific">Hepatospora eriocheir</name>
    <dbReference type="NCBI Taxonomy" id="1081669"/>
    <lineage>
        <taxon>Eukaryota</taxon>
        <taxon>Fungi</taxon>
        <taxon>Fungi incertae sedis</taxon>
        <taxon>Microsporidia</taxon>
        <taxon>Hepatosporidae</taxon>
        <taxon>Hepatospora</taxon>
    </lineage>
</organism>
<dbReference type="AlphaFoldDB" id="A0A1X0Q8Z6"/>
<evidence type="ECO:0000313" key="1">
    <source>
        <dbReference type="EMBL" id="ORD96248.1"/>
    </source>
</evidence>
<dbReference type="InterPro" id="IPR027417">
    <property type="entry name" value="P-loop_NTPase"/>
</dbReference>
<comment type="caution">
    <text evidence="1">The sequence shown here is derived from an EMBL/GenBank/DDBJ whole genome shotgun (WGS) entry which is preliminary data.</text>
</comment>
<dbReference type="Gene3D" id="3.40.50.300">
    <property type="entry name" value="P-loop containing nucleotide triphosphate hydrolases"/>
    <property type="match status" value="1"/>
</dbReference>
<keyword evidence="2" id="KW-1185">Reference proteome</keyword>
<reference evidence="1 2" key="1">
    <citation type="journal article" date="2017" name="Environ. Microbiol.">
        <title>Decay of the glycolytic pathway and adaptation to intranuclear parasitism within Enterocytozoonidae microsporidia.</title>
        <authorList>
            <person name="Wiredu Boakye D."/>
            <person name="Jaroenlak P."/>
            <person name="Prachumwat A."/>
            <person name="Williams T.A."/>
            <person name="Bateman K.S."/>
            <person name="Itsathitphaisarn O."/>
            <person name="Sritunyalucksana K."/>
            <person name="Paszkiewicz K.H."/>
            <person name="Moore K.A."/>
            <person name="Stentiford G.D."/>
            <person name="Williams B.A."/>
        </authorList>
    </citation>
    <scope>NUCLEOTIDE SEQUENCE [LARGE SCALE GENOMIC DNA]</scope>
    <source>
        <strain evidence="1 2">GB1</strain>
    </source>
</reference>
<dbReference type="SUPFAM" id="SSF52540">
    <property type="entry name" value="P-loop containing nucleoside triphosphate hydrolases"/>
    <property type="match status" value="1"/>
</dbReference>
<sequence length="173" mass="20744">MDREIFILKEKLLVDVVIKPNRNINDIIKILLKDSAIVVFDTIGNFNKDLLPKDIVLLKYFWIKSINHLYKTLRSLKEKRKFILIIDSITFVCDFDYKMIKSTLNELWKTIYQNKCTIICINHFRYGSENDTLKLIPRMGYVYNNFISYRIIINDQSYVCVQNKRFILNKNFN</sequence>
<dbReference type="EMBL" id="LVKB01000110">
    <property type="protein sequence ID" value="ORD96248.1"/>
    <property type="molecule type" value="Genomic_DNA"/>
</dbReference>
<dbReference type="VEuPathDB" id="MicrosporidiaDB:HERIO_1806"/>